<reference evidence="1" key="1">
    <citation type="journal article" date="2009" name="J. Proteome Res.">
        <title>Insight into the sialome of the Black Fly, Simulium vittatum.</title>
        <authorList>
            <person name="Andersen J.F."/>
            <person name="Pham V.M."/>
            <person name="Meng Z."/>
            <person name="Champagne D.E."/>
            <person name="Ribeiro J.M."/>
        </authorList>
    </citation>
    <scope>NUCLEOTIDE SEQUENCE</scope>
    <source>
        <tissue evidence="1">Salivary glands</tissue>
    </source>
</reference>
<name>B5M0Q1_SIMVI</name>
<accession>B5M0Q1</accession>
<dbReference type="AlphaFoldDB" id="B5M0Q1"/>
<evidence type="ECO:0000313" key="1">
    <source>
        <dbReference type="EMBL" id="ACH56865.1"/>
    </source>
</evidence>
<dbReference type="EMBL" id="EU930237">
    <property type="protein sequence ID" value="ACH56865.1"/>
    <property type="molecule type" value="mRNA"/>
</dbReference>
<sequence>MKLLHFVFILVMVGASIFSPLDAAAAIDKDKLIHGAEKALDVVEKVASIAAAGATLG</sequence>
<protein>
    <submittedName>
        <fullName evidence="1">Hypothetical secreted peptide</fullName>
    </submittedName>
</protein>
<organism evidence="1">
    <name type="scientific">Simulium vittatum</name>
    <name type="common">Striped black fly</name>
    <dbReference type="NCBI Taxonomy" id="7192"/>
    <lineage>
        <taxon>Eukaryota</taxon>
        <taxon>Metazoa</taxon>
        <taxon>Ecdysozoa</taxon>
        <taxon>Arthropoda</taxon>
        <taxon>Hexapoda</taxon>
        <taxon>Insecta</taxon>
        <taxon>Pterygota</taxon>
        <taxon>Neoptera</taxon>
        <taxon>Endopterygota</taxon>
        <taxon>Diptera</taxon>
        <taxon>Nematocera</taxon>
        <taxon>Chironomoidea</taxon>
        <taxon>Simuliidae</taxon>
        <taxon>Simulium</taxon>
    </lineage>
</organism>
<proteinExistence type="evidence at transcript level"/>